<sequence length="74" mass="8396">MSDITKDLDGPERPHTRSGTAMEAEYFLQESEGLSQGQHEAARLHKEFKERFENGNKAVHEPVSLSKLVPFLWG</sequence>
<dbReference type="Proteomes" id="UP000007800">
    <property type="component" value="Unassembled WGS sequence"/>
</dbReference>
<evidence type="ECO:0000313" key="2">
    <source>
        <dbReference type="Proteomes" id="UP000007800"/>
    </source>
</evidence>
<protein>
    <submittedName>
        <fullName evidence="1">Uncharacterized protein</fullName>
    </submittedName>
</protein>
<dbReference type="GeneID" id="9060920"/>
<dbReference type="InParanoid" id="C5KHE6"/>
<dbReference type="RefSeq" id="XP_002784212.1">
    <property type="nucleotide sequence ID" value="XM_002784166.1"/>
</dbReference>
<organism evidence="2">
    <name type="scientific">Perkinsus marinus (strain ATCC 50983 / TXsc)</name>
    <dbReference type="NCBI Taxonomy" id="423536"/>
    <lineage>
        <taxon>Eukaryota</taxon>
        <taxon>Sar</taxon>
        <taxon>Alveolata</taxon>
        <taxon>Perkinsozoa</taxon>
        <taxon>Perkinsea</taxon>
        <taxon>Perkinsida</taxon>
        <taxon>Perkinsidae</taxon>
        <taxon>Perkinsus</taxon>
    </lineage>
</organism>
<proteinExistence type="predicted"/>
<keyword evidence="2" id="KW-1185">Reference proteome</keyword>
<name>C5KHE6_PERM5</name>
<dbReference type="EMBL" id="GG673069">
    <property type="protein sequence ID" value="EER16008.1"/>
    <property type="molecule type" value="Genomic_DNA"/>
</dbReference>
<dbReference type="AlphaFoldDB" id="C5KHE6"/>
<evidence type="ECO:0000313" key="1">
    <source>
        <dbReference type="EMBL" id="EER16008.1"/>
    </source>
</evidence>
<reference evidence="1 2" key="1">
    <citation type="submission" date="2008-07" db="EMBL/GenBank/DDBJ databases">
        <authorList>
            <person name="El-Sayed N."/>
            <person name="Caler E."/>
            <person name="Inman J."/>
            <person name="Amedeo P."/>
            <person name="Hass B."/>
            <person name="Wortman J."/>
        </authorList>
    </citation>
    <scope>NUCLEOTIDE SEQUENCE [LARGE SCALE GENOMIC DNA]</scope>
    <source>
        <strain evidence="2">ATCC 50983 / TXsc</strain>
    </source>
</reference>
<accession>C5KHE6</accession>
<gene>
    <name evidence="1" type="ORF">Pmar_PMAR003471</name>
</gene>